<comment type="caution">
    <text evidence="2">The sequence shown here is derived from an EMBL/GenBank/DDBJ whole genome shotgun (WGS) entry which is preliminary data.</text>
</comment>
<dbReference type="GO" id="GO:0031179">
    <property type="term" value="P:peptide modification"/>
    <property type="evidence" value="ECO:0007669"/>
    <property type="project" value="InterPro"/>
</dbReference>
<sequence length="462" mass="48620">MPESDASDAKSTYDGYRELGEAAWSWVLDQVREDDGPWLPETVAEDAAKDGPDPTPAKDRDCLYGGIAGLAPVLAEIARHREPTDRERSLAAGIVTRLSAAAKTRTEPSLYDGLSGDVTALRLLAPGTESVALRRLAELASPDGWRTTVGFEAGSDAPLNDIIMGTAGVVLTAVWAGGEFAEPIATTGCEALLRVADRTEAGLDWGIGATTEWRAPNYSHGTAGVASALAVAGAALGRRDFVEAAVLGAQHVLSVGQLDDGGFVVPHSIPPSKREVEPVTYTWCHGPTGTSHLFSALAHAGVAEVSGLGVGELRQRCMTSILTSGVPQRLRPGFWDNDGRCCGTAGVGDVLLDAAQDCGDSDTDTADAESLVRAARVMGDALVERAIRDGAGARWRFLEHRQEHPLLPPGTAWMQGAAGIAAYLFRLARFVETGPDAAVVDRPDQWWAVPERLRTTGGAAVS</sequence>
<accession>A0A6B3C386</accession>
<feature type="region of interest" description="Disordered" evidence="1">
    <location>
        <begin position="36"/>
        <end position="58"/>
    </location>
</feature>
<dbReference type="EMBL" id="JAAGLU010000039">
    <property type="protein sequence ID" value="NEC91078.1"/>
    <property type="molecule type" value="Genomic_DNA"/>
</dbReference>
<organism evidence="2">
    <name type="scientific">Streptomyces sp. SID12501</name>
    <dbReference type="NCBI Taxonomy" id="2706042"/>
    <lineage>
        <taxon>Bacteria</taxon>
        <taxon>Bacillati</taxon>
        <taxon>Actinomycetota</taxon>
        <taxon>Actinomycetes</taxon>
        <taxon>Kitasatosporales</taxon>
        <taxon>Streptomycetaceae</taxon>
        <taxon>Streptomyces</taxon>
    </lineage>
</organism>
<dbReference type="Pfam" id="PF05147">
    <property type="entry name" value="LANC_like"/>
    <property type="match status" value="1"/>
</dbReference>
<dbReference type="SUPFAM" id="SSF158745">
    <property type="entry name" value="LanC-like"/>
    <property type="match status" value="1"/>
</dbReference>
<gene>
    <name evidence="2" type="ORF">G3I71_35960</name>
</gene>
<protein>
    <submittedName>
        <fullName evidence="2">Lanthionine synthetase</fullName>
    </submittedName>
</protein>
<dbReference type="AlphaFoldDB" id="A0A6B3C386"/>
<feature type="compositionally biased region" description="Basic and acidic residues" evidence="1">
    <location>
        <begin position="46"/>
        <end position="58"/>
    </location>
</feature>
<dbReference type="RefSeq" id="WP_164321518.1">
    <property type="nucleotide sequence ID" value="NZ_JAAGLU010000039.1"/>
</dbReference>
<name>A0A6B3C386_9ACTN</name>
<dbReference type="CDD" id="cd04434">
    <property type="entry name" value="LanC_like"/>
    <property type="match status" value="1"/>
</dbReference>
<reference evidence="2" key="1">
    <citation type="submission" date="2020-01" db="EMBL/GenBank/DDBJ databases">
        <title>Insect and environment-associated Actinomycetes.</title>
        <authorList>
            <person name="Currrie C."/>
            <person name="Chevrette M."/>
            <person name="Carlson C."/>
            <person name="Stubbendieck R."/>
            <person name="Wendt-Pienkowski E."/>
        </authorList>
    </citation>
    <scope>NUCLEOTIDE SEQUENCE</scope>
    <source>
        <strain evidence="2">SID12501</strain>
    </source>
</reference>
<dbReference type="SMART" id="SM01260">
    <property type="entry name" value="LANC_like"/>
    <property type="match status" value="1"/>
</dbReference>
<dbReference type="InterPro" id="IPR007822">
    <property type="entry name" value="LANC-like"/>
</dbReference>
<dbReference type="PRINTS" id="PR01950">
    <property type="entry name" value="LANCSUPER"/>
</dbReference>
<dbReference type="Gene3D" id="1.50.10.20">
    <property type="match status" value="1"/>
</dbReference>
<proteinExistence type="predicted"/>
<evidence type="ECO:0000256" key="1">
    <source>
        <dbReference type="SAM" id="MobiDB-lite"/>
    </source>
</evidence>
<evidence type="ECO:0000313" key="2">
    <source>
        <dbReference type="EMBL" id="NEC91078.1"/>
    </source>
</evidence>